<dbReference type="PANTHER" id="PTHR11609:SF5">
    <property type="entry name" value="PHOSPHORIBOSYLAMINOIMIDAZOLE CARBOXYLASE"/>
    <property type="match status" value="1"/>
</dbReference>
<comment type="pathway">
    <text evidence="7 8">Purine metabolism; IMP biosynthesis via de novo pathway; 5-amino-1-(5-phospho-D-ribosyl)imidazole-4-carboxylate from 5-amino-1-(5-phospho-D-ribosyl)imidazole (N5-CAIR route): step 1/2.</text>
</comment>
<dbReference type="NCBIfam" id="NF004675">
    <property type="entry name" value="PRK06019.1-1"/>
    <property type="match status" value="1"/>
</dbReference>
<keyword evidence="6" id="KW-0464">Manganese</keyword>
<dbReference type="InterPro" id="IPR054350">
    <property type="entry name" value="PurT/PurK_preATP-grasp"/>
</dbReference>
<comment type="subunit">
    <text evidence="7 8">Homodimer.</text>
</comment>
<accession>A0ABY7WSE0</accession>
<protein>
    <recommendedName>
        <fullName evidence="7 8">N5-carboxyaminoimidazole ribonucleotide synthase</fullName>
        <shortName evidence="7 8">N5-CAIR synthase</shortName>
        <ecNumber evidence="7 8">6.3.4.18</ecNumber>
    </recommendedName>
    <alternativeName>
        <fullName evidence="7 8">5-(carboxyamino)imidazole ribonucleotide synthetase</fullName>
    </alternativeName>
</protein>
<evidence type="ECO:0000313" key="11">
    <source>
        <dbReference type="Proteomes" id="UP001220377"/>
    </source>
</evidence>
<dbReference type="Pfam" id="PF17769">
    <property type="entry name" value="PurK_C"/>
    <property type="match status" value="1"/>
</dbReference>
<dbReference type="Proteomes" id="UP001220377">
    <property type="component" value="Chromosome"/>
</dbReference>
<evidence type="ECO:0000256" key="3">
    <source>
        <dbReference type="ARBA" id="ARBA00022741"/>
    </source>
</evidence>
<dbReference type="PANTHER" id="PTHR11609">
    <property type="entry name" value="PURINE BIOSYNTHESIS PROTEIN 6/7, PUR6/7"/>
    <property type="match status" value="1"/>
</dbReference>
<dbReference type="InterPro" id="IPR005875">
    <property type="entry name" value="PurK"/>
</dbReference>
<sequence>MLTLPRTCRHSAPNKRKKQLKARLSSMINQILPPATIGIVGGGQLGRMMAQSAKQMGYTVGVLDPTPNAPAAQVADFQITADYADTDALLQLAKRADVLTYEFENVDRAALAQAEAYAALPQGTHLLAITSDRLREKTFVCDLGIPTVKFAAVPDSAALDAAVMEIGLPAILKTTSGGYDGHGQLDLNTRDDLAAGRDLADKTPCILEQRTSFIRELSVMVTRDGRDEVRVFPIVENRHAHHILHTTIAPAQHLAAQLNANIKALAAKIATALDLRGVLGIELFETNAGILVNELAPRPHNSGHYTIEACNFSQFDAHILSICGLPIEPIRQLEPAVMRNLLGDDLAHAKTAWLKHPEWHFHDYGKGQSRPGRKMGHLTVTGPNVETLLAAVKLGGTD</sequence>
<evidence type="ECO:0000256" key="8">
    <source>
        <dbReference type="RuleBase" id="RU361200"/>
    </source>
</evidence>
<dbReference type="InterPro" id="IPR040686">
    <property type="entry name" value="PurK_C"/>
</dbReference>
<dbReference type="Pfam" id="PF02222">
    <property type="entry name" value="ATP-grasp"/>
    <property type="match status" value="1"/>
</dbReference>
<reference evidence="10 11" key="1">
    <citation type="submission" date="2023-02" db="EMBL/GenBank/DDBJ databases">
        <title>Genome sequence of Lacticaseibacillus sp. KACC 23028.</title>
        <authorList>
            <person name="Kim S."/>
            <person name="Heo J."/>
            <person name="Kwon S.-W."/>
        </authorList>
    </citation>
    <scope>NUCLEOTIDE SEQUENCE [LARGE SCALE GENOMIC DNA]</scope>
    <source>
        <strain evidence="10 11">KACC 23028</strain>
    </source>
</reference>
<comment type="catalytic activity">
    <reaction evidence="7 8">
        <text>5-amino-1-(5-phospho-beta-D-ribosyl)imidazole + hydrogencarbonate + ATP = 5-carboxyamino-1-(5-phospho-D-ribosyl)imidazole + ADP + phosphate + 2 H(+)</text>
        <dbReference type="Rhea" id="RHEA:19317"/>
        <dbReference type="ChEBI" id="CHEBI:15378"/>
        <dbReference type="ChEBI" id="CHEBI:17544"/>
        <dbReference type="ChEBI" id="CHEBI:30616"/>
        <dbReference type="ChEBI" id="CHEBI:43474"/>
        <dbReference type="ChEBI" id="CHEBI:58730"/>
        <dbReference type="ChEBI" id="CHEBI:137981"/>
        <dbReference type="ChEBI" id="CHEBI:456216"/>
        <dbReference type="EC" id="6.3.4.18"/>
    </reaction>
</comment>
<dbReference type="PROSITE" id="PS50975">
    <property type="entry name" value="ATP_GRASP"/>
    <property type="match status" value="1"/>
</dbReference>
<feature type="binding site" evidence="7">
    <location>
        <begin position="293"/>
        <end position="294"/>
    </location>
    <ligand>
        <name>ATP</name>
        <dbReference type="ChEBI" id="CHEBI:30616"/>
    </ligand>
</feature>
<comment type="function">
    <text evidence="8">Catalyzes the ATP-dependent conversion of 5-aminoimidazole ribonucleotide (AIR) and HCO(3)- to N5-carboxyaminoimidazole ribonucleotide (N5-CAIR).</text>
</comment>
<dbReference type="InterPro" id="IPR003135">
    <property type="entry name" value="ATP-grasp_carboxylate-amine"/>
</dbReference>
<evidence type="ECO:0000256" key="6">
    <source>
        <dbReference type="ARBA" id="ARBA00023211"/>
    </source>
</evidence>
<dbReference type="NCBIfam" id="NF004676">
    <property type="entry name" value="PRK06019.1-2"/>
    <property type="match status" value="1"/>
</dbReference>
<keyword evidence="7 8" id="KW-0436">Ligase</keyword>
<evidence type="ECO:0000256" key="5">
    <source>
        <dbReference type="ARBA" id="ARBA00022840"/>
    </source>
</evidence>
<keyword evidence="5 7" id="KW-0067">ATP-binding</keyword>
<dbReference type="SUPFAM" id="SSF52440">
    <property type="entry name" value="PreATP-grasp domain"/>
    <property type="match status" value="1"/>
</dbReference>
<proteinExistence type="inferred from homology"/>
<dbReference type="InterPro" id="IPR011761">
    <property type="entry name" value="ATP-grasp"/>
</dbReference>
<evidence type="ECO:0000256" key="1">
    <source>
        <dbReference type="ARBA" id="ARBA00001936"/>
    </source>
</evidence>
<dbReference type="InterPro" id="IPR016185">
    <property type="entry name" value="PreATP-grasp_dom_sf"/>
</dbReference>
<dbReference type="InterPro" id="IPR011054">
    <property type="entry name" value="Rudment_hybrid_motif"/>
</dbReference>
<comment type="caution">
    <text evidence="7">Lacks conserved residue(s) required for the propagation of feature annotation.</text>
</comment>
<dbReference type="Gene3D" id="3.30.470.20">
    <property type="entry name" value="ATP-grasp fold, B domain"/>
    <property type="match status" value="1"/>
</dbReference>
<keyword evidence="11" id="KW-1185">Reference proteome</keyword>
<dbReference type="RefSeq" id="WP_274259706.1">
    <property type="nucleotide sequence ID" value="NZ_CP117884.1"/>
</dbReference>
<dbReference type="InterPro" id="IPR013815">
    <property type="entry name" value="ATP_grasp_subdomain_1"/>
</dbReference>
<name>A0ABY7WSE0_9LACO</name>
<dbReference type="EC" id="6.3.4.18" evidence="7 8"/>
<dbReference type="HAMAP" id="MF_01928">
    <property type="entry name" value="PurK"/>
    <property type="match status" value="1"/>
</dbReference>
<comment type="cofactor">
    <cofactor evidence="2">
        <name>Mg(2+)</name>
        <dbReference type="ChEBI" id="CHEBI:18420"/>
    </cofactor>
</comment>
<evidence type="ECO:0000259" key="9">
    <source>
        <dbReference type="PROSITE" id="PS50975"/>
    </source>
</evidence>
<evidence type="ECO:0000256" key="4">
    <source>
        <dbReference type="ARBA" id="ARBA00022755"/>
    </source>
</evidence>
<feature type="binding site" evidence="7">
    <location>
        <begin position="178"/>
        <end position="184"/>
    </location>
    <ligand>
        <name>ATP</name>
        <dbReference type="ChEBI" id="CHEBI:30616"/>
    </ligand>
</feature>
<evidence type="ECO:0000256" key="7">
    <source>
        <dbReference type="HAMAP-Rule" id="MF_01928"/>
    </source>
</evidence>
<comment type="cofactor">
    <cofactor evidence="1">
        <name>Mn(2+)</name>
        <dbReference type="ChEBI" id="CHEBI:29035"/>
    </cofactor>
</comment>
<gene>
    <name evidence="7 8 10" type="primary">purK</name>
    <name evidence="10" type="ORF">PQ472_10610</name>
</gene>
<dbReference type="NCBIfam" id="NF004679">
    <property type="entry name" value="PRK06019.1-5"/>
    <property type="match status" value="1"/>
</dbReference>
<keyword evidence="3 7" id="KW-0547">Nucleotide-binding</keyword>
<feature type="binding site" evidence="7">
    <location>
        <position position="216"/>
    </location>
    <ligand>
        <name>ATP</name>
        <dbReference type="ChEBI" id="CHEBI:30616"/>
    </ligand>
</feature>
<comment type="function">
    <text evidence="7">Catalyzes the ATP-dependent conversion of 5-aminoimidazole ribonucleotide (AIR) and HCO(3)(-) to N5-carboxyaminoimidazole ribonucleotide (N5-CAIR).</text>
</comment>
<dbReference type="EMBL" id="CP117884">
    <property type="protein sequence ID" value="WDF82328.1"/>
    <property type="molecule type" value="Genomic_DNA"/>
</dbReference>
<comment type="similarity">
    <text evidence="7 8">Belongs to the PurK/PurT family.</text>
</comment>
<dbReference type="Gene3D" id="3.30.1490.20">
    <property type="entry name" value="ATP-grasp fold, A domain"/>
    <property type="match status" value="1"/>
</dbReference>
<keyword evidence="4 7" id="KW-0658">Purine biosynthesis</keyword>
<dbReference type="GO" id="GO:0034028">
    <property type="term" value="F:5-(carboxyamino)imidazole ribonucleotide synthase activity"/>
    <property type="evidence" value="ECO:0007669"/>
    <property type="project" value="UniProtKB-EC"/>
</dbReference>
<dbReference type="Gene3D" id="3.40.50.20">
    <property type="match status" value="1"/>
</dbReference>
<dbReference type="NCBIfam" id="TIGR01161">
    <property type="entry name" value="purK"/>
    <property type="match status" value="1"/>
</dbReference>
<dbReference type="SUPFAM" id="SSF51246">
    <property type="entry name" value="Rudiment single hybrid motif"/>
    <property type="match status" value="1"/>
</dbReference>
<feature type="domain" description="ATP-grasp" evidence="9">
    <location>
        <begin position="137"/>
        <end position="323"/>
    </location>
</feature>
<dbReference type="SUPFAM" id="SSF56059">
    <property type="entry name" value="Glutathione synthetase ATP-binding domain-like"/>
    <property type="match status" value="1"/>
</dbReference>
<organism evidence="10 11">
    <name type="scientific">Lacticaseibacillus pabuli</name>
    <dbReference type="NCBI Taxonomy" id="3025672"/>
    <lineage>
        <taxon>Bacteria</taxon>
        <taxon>Bacillati</taxon>
        <taxon>Bacillota</taxon>
        <taxon>Bacilli</taxon>
        <taxon>Lactobacillales</taxon>
        <taxon>Lactobacillaceae</taxon>
        <taxon>Lacticaseibacillus</taxon>
    </lineage>
</organism>
<evidence type="ECO:0000313" key="10">
    <source>
        <dbReference type="EMBL" id="WDF82328.1"/>
    </source>
</evidence>
<feature type="binding site" evidence="7">
    <location>
        <position position="239"/>
    </location>
    <ligand>
        <name>ATP</name>
        <dbReference type="ChEBI" id="CHEBI:30616"/>
    </ligand>
</feature>
<dbReference type="Pfam" id="PF22660">
    <property type="entry name" value="RS_preATP-grasp-like"/>
    <property type="match status" value="1"/>
</dbReference>
<feature type="binding site" evidence="7">
    <location>
        <position position="173"/>
    </location>
    <ligand>
        <name>ATP</name>
        <dbReference type="ChEBI" id="CHEBI:30616"/>
    </ligand>
</feature>
<feature type="binding site" evidence="7">
    <location>
        <position position="133"/>
    </location>
    <ligand>
        <name>ATP</name>
        <dbReference type="ChEBI" id="CHEBI:30616"/>
    </ligand>
</feature>
<evidence type="ECO:0000256" key="2">
    <source>
        <dbReference type="ARBA" id="ARBA00001946"/>
    </source>
</evidence>